<dbReference type="EnsemblMetazoa" id="XM_020001215.1">
    <property type="protein sequence ID" value="XP_019856774.1"/>
    <property type="gene ID" value="LOC109585221"/>
</dbReference>
<feature type="coiled-coil region" evidence="3">
    <location>
        <begin position="19"/>
        <end position="46"/>
    </location>
</feature>
<dbReference type="Pfam" id="PF00018">
    <property type="entry name" value="SH3_1"/>
    <property type="match status" value="1"/>
</dbReference>
<keyword evidence="6" id="KW-1185">Reference proteome</keyword>
<dbReference type="Proteomes" id="UP000007879">
    <property type="component" value="Unassembled WGS sequence"/>
</dbReference>
<dbReference type="Gene3D" id="2.30.30.40">
    <property type="entry name" value="SH3 Domains"/>
    <property type="match status" value="1"/>
</dbReference>
<evidence type="ECO:0000256" key="2">
    <source>
        <dbReference type="PROSITE-ProRule" id="PRU00192"/>
    </source>
</evidence>
<sequence length="191" mass="22552">MTKAMQMEIDHLRSSLQCKTGVEETLIEKEKEIEQLQEKISLINIQQLKETSITLRKDQSTQYIDHQKGPVYVAIRDWEAKNITQLSIKKGEKLGIKKERTDGWWLAKSLDTDQEGYVYISDIEKDEESELSTLETLELFHYAMTENVDIPKIKELKMRSNVERARLFWSLIKQDSVLLDQLRRKERGKMY</sequence>
<dbReference type="AlphaFoldDB" id="A0AAN0JIH7"/>
<keyword evidence="3" id="KW-0175">Coiled coil</keyword>
<dbReference type="SUPFAM" id="SSF50044">
    <property type="entry name" value="SH3-domain"/>
    <property type="match status" value="1"/>
</dbReference>
<keyword evidence="1 2" id="KW-0728">SH3 domain</keyword>
<dbReference type="InterPro" id="IPR036028">
    <property type="entry name" value="SH3-like_dom_sf"/>
</dbReference>
<evidence type="ECO:0000256" key="1">
    <source>
        <dbReference type="ARBA" id="ARBA00022443"/>
    </source>
</evidence>
<evidence type="ECO:0000313" key="6">
    <source>
        <dbReference type="Proteomes" id="UP000007879"/>
    </source>
</evidence>
<proteinExistence type="predicted"/>
<organism evidence="5 6">
    <name type="scientific">Amphimedon queenslandica</name>
    <name type="common">Sponge</name>
    <dbReference type="NCBI Taxonomy" id="400682"/>
    <lineage>
        <taxon>Eukaryota</taxon>
        <taxon>Metazoa</taxon>
        <taxon>Porifera</taxon>
        <taxon>Demospongiae</taxon>
        <taxon>Heteroscleromorpha</taxon>
        <taxon>Haplosclerida</taxon>
        <taxon>Niphatidae</taxon>
        <taxon>Amphimedon</taxon>
    </lineage>
</organism>
<dbReference type="InterPro" id="IPR001452">
    <property type="entry name" value="SH3_domain"/>
</dbReference>
<accession>A0AAN0JIH7</accession>
<protein>
    <recommendedName>
        <fullName evidence="4">SH3 domain-containing protein</fullName>
    </recommendedName>
</protein>
<reference evidence="6" key="1">
    <citation type="journal article" date="2010" name="Nature">
        <title>The Amphimedon queenslandica genome and the evolution of animal complexity.</title>
        <authorList>
            <person name="Srivastava M."/>
            <person name="Simakov O."/>
            <person name="Chapman J."/>
            <person name="Fahey B."/>
            <person name="Gauthier M.E."/>
            <person name="Mitros T."/>
            <person name="Richards G.S."/>
            <person name="Conaco C."/>
            <person name="Dacre M."/>
            <person name="Hellsten U."/>
            <person name="Larroux C."/>
            <person name="Putnam N.H."/>
            <person name="Stanke M."/>
            <person name="Adamska M."/>
            <person name="Darling A."/>
            <person name="Degnan S.M."/>
            <person name="Oakley T.H."/>
            <person name="Plachetzki D.C."/>
            <person name="Zhai Y."/>
            <person name="Adamski M."/>
            <person name="Calcino A."/>
            <person name="Cummins S.F."/>
            <person name="Goodstein D.M."/>
            <person name="Harris C."/>
            <person name="Jackson D.J."/>
            <person name="Leys S.P."/>
            <person name="Shu S."/>
            <person name="Woodcroft B.J."/>
            <person name="Vervoort M."/>
            <person name="Kosik K.S."/>
            <person name="Manning G."/>
            <person name="Degnan B.M."/>
            <person name="Rokhsar D.S."/>
        </authorList>
    </citation>
    <scope>NUCLEOTIDE SEQUENCE [LARGE SCALE GENOMIC DNA]</scope>
</reference>
<reference evidence="5" key="2">
    <citation type="submission" date="2024-06" db="UniProtKB">
        <authorList>
            <consortium name="EnsemblMetazoa"/>
        </authorList>
    </citation>
    <scope>IDENTIFICATION</scope>
</reference>
<dbReference type="KEGG" id="aqu:109585221"/>
<dbReference type="GeneID" id="109585221"/>
<feature type="domain" description="SH3" evidence="4">
    <location>
        <begin position="67"/>
        <end position="128"/>
    </location>
</feature>
<name>A0AAN0JIH7_AMPQE</name>
<evidence type="ECO:0000313" key="5">
    <source>
        <dbReference type="EnsemblMetazoa" id="XP_019856774.1"/>
    </source>
</evidence>
<dbReference type="SMART" id="SM00326">
    <property type="entry name" value="SH3"/>
    <property type="match status" value="1"/>
</dbReference>
<evidence type="ECO:0000259" key="4">
    <source>
        <dbReference type="PROSITE" id="PS50002"/>
    </source>
</evidence>
<dbReference type="RefSeq" id="XP_019856774.1">
    <property type="nucleotide sequence ID" value="XM_020001215.1"/>
</dbReference>
<evidence type="ECO:0000256" key="3">
    <source>
        <dbReference type="SAM" id="Coils"/>
    </source>
</evidence>
<dbReference type="PROSITE" id="PS50002">
    <property type="entry name" value="SH3"/>
    <property type="match status" value="1"/>
</dbReference>